<dbReference type="PROSITE" id="PS50305">
    <property type="entry name" value="SIRTUIN"/>
    <property type="match status" value="1"/>
</dbReference>
<dbReference type="Gene3D" id="3.30.1600.10">
    <property type="entry name" value="SIR2/SIRT2 'Small Domain"/>
    <property type="match status" value="1"/>
</dbReference>
<dbReference type="InterPro" id="IPR026590">
    <property type="entry name" value="Ssirtuin_cat_dom"/>
</dbReference>
<dbReference type="EMBL" id="CP098251">
    <property type="protein sequence ID" value="WAV91136.1"/>
    <property type="molecule type" value="Genomic_DNA"/>
</dbReference>
<dbReference type="Gene3D" id="3.40.50.1220">
    <property type="entry name" value="TPP-binding domain"/>
    <property type="match status" value="1"/>
</dbReference>
<dbReference type="InterPro" id="IPR003000">
    <property type="entry name" value="Sirtuin"/>
</dbReference>
<dbReference type="InterPro" id="IPR026591">
    <property type="entry name" value="Sirtuin_cat_small_dom_sf"/>
</dbReference>
<reference evidence="6" key="1">
    <citation type="journal article" date="2022" name="Front. Microbiol.">
        <title>New perspectives on an old grouping: The genomic and phenotypic variability of Oxalobacter formigenes and the implications for calcium oxalate stone prevention.</title>
        <authorList>
            <person name="Chmiel J.A."/>
            <person name="Carr C."/>
            <person name="Stuivenberg G.A."/>
            <person name="Venema R."/>
            <person name="Chanyi R.M."/>
            <person name="Al K.F."/>
            <person name="Giguere D."/>
            <person name="Say H."/>
            <person name="Akouris P.P."/>
            <person name="Dominguez Romero S.A."/>
            <person name="Kwong A."/>
            <person name="Tai V."/>
            <person name="Koval S.F."/>
            <person name="Razvi H."/>
            <person name="Bjazevic J."/>
            <person name="Burton J.P."/>
        </authorList>
    </citation>
    <scope>NUCLEOTIDE SEQUENCE</scope>
    <source>
        <strain evidence="6">OxK</strain>
    </source>
</reference>
<dbReference type="EC" id="2.3.1.286" evidence="1"/>
<dbReference type="RefSeq" id="WP_269315919.1">
    <property type="nucleotide sequence ID" value="NZ_CP098251.1"/>
</dbReference>
<dbReference type="AlphaFoldDB" id="A0A9E9LDE0"/>
<dbReference type="Proteomes" id="UP001164819">
    <property type="component" value="Chromosome"/>
</dbReference>
<dbReference type="SUPFAM" id="SSF52467">
    <property type="entry name" value="DHS-like NAD/FAD-binding domain"/>
    <property type="match status" value="1"/>
</dbReference>
<dbReference type="Pfam" id="PF02146">
    <property type="entry name" value="SIR2"/>
    <property type="match status" value="1"/>
</dbReference>
<evidence type="ECO:0000256" key="2">
    <source>
        <dbReference type="ARBA" id="ARBA00022679"/>
    </source>
</evidence>
<dbReference type="PANTHER" id="PTHR11085">
    <property type="entry name" value="NAD-DEPENDENT PROTEIN DEACYLASE SIRTUIN-5, MITOCHONDRIAL-RELATED"/>
    <property type="match status" value="1"/>
</dbReference>
<feature type="domain" description="Deacetylase sirtuin-type" evidence="5">
    <location>
        <begin position="1"/>
        <end position="275"/>
    </location>
</feature>
<keyword evidence="2" id="KW-0808">Transferase</keyword>
<keyword evidence="3" id="KW-0520">NAD</keyword>
<evidence type="ECO:0000256" key="3">
    <source>
        <dbReference type="ARBA" id="ARBA00023027"/>
    </source>
</evidence>
<proteinExistence type="predicted"/>
<organism evidence="6">
    <name type="scientific">Oxalobacter aliiformigenes</name>
    <dbReference type="NCBI Taxonomy" id="2946593"/>
    <lineage>
        <taxon>Bacteria</taxon>
        <taxon>Pseudomonadati</taxon>
        <taxon>Pseudomonadota</taxon>
        <taxon>Betaproteobacteria</taxon>
        <taxon>Burkholderiales</taxon>
        <taxon>Oxalobacteraceae</taxon>
        <taxon>Oxalobacter</taxon>
    </lineage>
</organism>
<dbReference type="InterPro" id="IPR029035">
    <property type="entry name" value="DHS-like_NAD/FAD-binding_dom"/>
</dbReference>
<dbReference type="InterPro" id="IPR050134">
    <property type="entry name" value="NAD-dep_sirtuin_deacylases"/>
</dbReference>
<evidence type="ECO:0000256" key="1">
    <source>
        <dbReference type="ARBA" id="ARBA00012928"/>
    </source>
</evidence>
<comment type="caution">
    <text evidence="4">Lacks conserved residue(s) required for the propagation of feature annotation.</text>
</comment>
<protein>
    <recommendedName>
        <fullName evidence="1">protein acetyllysine N-acetyltransferase</fullName>
        <ecNumber evidence="1">2.3.1.286</ecNumber>
    </recommendedName>
</protein>
<gene>
    <name evidence="6" type="ORF">NB646_10115</name>
</gene>
<evidence type="ECO:0000313" key="6">
    <source>
        <dbReference type="EMBL" id="WAV91136.1"/>
    </source>
</evidence>
<sequence>MQIEEKITKAAELILQADGLLIAAGAGMGVDSGLPDFRGNEGLWRAYPELGKHRISFVEIANPNAFSDNARLAWGFYGHRLKRYRETQPHEGFRILKEIAEKRVHGAFIFTSNVDGQFQKAGFDDSRIAECHGSIHHLQCTIPCSASIWTSEGLSVEIDEENCRLLSNFPLCPECHGLSRPNILMFNDWGWISNRTEMQMERLNKWYRKTSRLVVIEIGAGVHVPTVRRASESFNVPIIRINPDYPEVPKSTDIGLALGAIDALRSIRNRIELIA</sequence>
<evidence type="ECO:0000256" key="4">
    <source>
        <dbReference type="PROSITE-ProRule" id="PRU00236"/>
    </source>
</evidence>
<evidence type="ECO:0000259" key="5">
    <source>
        <dbReference type="PROSITE" id="PS50305"/>
    </source>
</evidence>
<accession>A0A9E9LDE0</accession>
<dbReference type="PANTHER" id="PTHR11085:SF4">
    <property type="entry name" value="NAD-DEPENDENT PROTEIN DEACYLASE"/>
    <property type="match status" value="1"/>
</dbReference>
<name>A0A9E9LDE0_9BURK</name>
<dbReference type="GO" id="GO:0070403">
    <property type="term" value="F:NAD+ binding"/>
    <property type="evidence" value="ECO:0007669"/>
    <property type="project" value="InterPro"/>
</dbReference>
<dbReference type="GO" id="GO:0017136">
    <property type="term" value="F:histone deacetylase activity, NAD-dependent"/>
    <property type="evidence" value="ECO:0007669"/>
    <property type="project" value="TreeGrafter"/>
</dbReference>